<dbReference type="AlphaFoldDB" id="A0A084WNF0"/>
<dbReference type="VEuPathDB" id="VectorBase:ASIS012250"/>
<feature type="compositionally biased region" description="Acidic residues" evidence="1">
    <location>
        <begin position="68"/>
        <end position="80"/>
    </location>
</feature>
<dbReference type="EMBL" id="ATLV01024593">
    <property type="status" value="NOT_ANNOTATED_CDS"/>
    <property type="molecule type" value="Genomic_DNA"/>
</dbReference>
<feature type="compositionally biased region" description="Low complexity" evidence="1">
    <location>
        <begin position="124"/>
        <end position="138"/>
    </location>
</feature>
<accession>A0A084WNF0</accession>
<reference evidence="2 4" key="1">
    <citation type="journal article" date="2014" name="BMC Genomics">
        <title>Genome sequence of Anopheles sinensis provides insight into genetics basis of mosquito competence for malaria parasites.</title>
        <authorList>
            <person name="Zhou D."/>
            <person name="Zhang D."/>
            <person name="Ding G."/>
            <person name="Shi L."/>
            <person name="Hou Q."/>
            <person name="Ye Y."/>
            <person name="Xu Y."/>
            <person name="Zhou H."/>
            <person name="Xiong C."/>
            <person name="Li S."/>
            <person name="Yu J."/>
            <person name="Hong S."/>
            <person name="Yu X."/>
            <person name="Zou P."/>
            <person name="Chen C."/>
            <person name="Chang X."/>
            <person name="Wang W."/>
            <person name="Lv Y."/>
            <person name="Sun Y."/>
            <person name="Ma L."/>
            <person name="Shen B."/>
            <person name="Zhu C."/>
        </authorList>
    </citation>
    <scope>NUCLEOTIDE SEQUENCE [LARGE SCALE GENOMIC DNA]</scope>
</reference>
<name>A0A084WNF0_ANOSI</name>
<feature type="compositionally biased region" description="Polar residues" evidence="1">
    <location>
        <begin position="83"/>
        <end position="93"/>
    </location>
</feature>
<feature type="region of interest" description="Disordered" evidence="1">
    <location>
        <begin position="28"/>
        <end position="95"/>
    </location>
</feature>
<gene>
    <name evidence="2" type="ORF">ZHAS_00019837</name>
</gene>
<reference evidence="3" key="2">
    <citation type="submission" date="2020-05" db="UniProtKB">
        <authorList>
            <consortium name="EnsemblMetazoa"/>
        </authorList>
    </citation>
    <scope>IDENTIFICATION</scope>
</reference>
<evidence type="ECO:0000313" key="3">
    <source>
        <dbReference type="EnsemblMetazoa" id="ASIC019837-PA"/>
    </source>
</evidence>
<feature type="compositionally biased region" description="Polar residues" evidence="1">
    <location>
        <begin position="41"/>
        <end position="58"/>
    </location>
</feature>
<dbReference type="Proteomes" id="UP000030765">
    <property type="component" value="Unassembled WGS sequence"/>
</dbReference>
<evidence type="ECO:0000313" key="4">
    <source>
        <dbReference type="Proteomes" id="UP000030765"/>
    </source>
</evidence>
<evidence type="ECO:0000313" key="2">
    <source>
        <dbReference type="EMBL" id="KFB51744.1"/>
    </source>
</evidence>
<proteinExistence type="predicted"/>
<dbReference type="VEuPathDB" id="VectorBase:ASIC019837"/>
<sequence length="212" mass="22188">MPIQMVCDSTPSLVSAALRDTLHSAASTNGRLSGVAGTANGGSTISTGTGLASQSSKQQMRRHAGDTDDHEYDEEEDDALMEQLSQSLSSGGKTTKRITYEEGPCYNTSLDLLKSKYIVLDGSNGSQHSSNSSASNGVGSSGAGGAPMHTSKASTGLSSSMSLNSSTKYSPNAAQSMHGGKLLTTTSLHKVMRPLSRTLFMHDPLRKDTRRA</sequence>
<evidence type="ECO:0000256" key="1">
    <source>
        <dbReference type="SAM" id="MobiDB-lite"/>
    </source>
</evidence>
<dbReference type="STRING" id="74873.A0A084WNF0"/>
<dbReference type="EnsemblMetazoa" id="ASIC019837-RA">
    <property type="protein sequence ID" value="ASIC019837-PA"/>
    <property type="gene ID" value="ASIC019837"/>
</dbReference>
<dbReference type="EMBL" id="KE525352">
    <property type="protein sequence ID" value="KFB51744.1"/>
    <property type="molecule type" value="Genomic_DNA"/>
</dbReference>
<feature type="region of interest" description="Disordered" evidence="1">
    <location>
        <begin position="124"/>
        <end position="178"/>
    </location>
</feature>
<feature type="compositionally biased region" description="Low complexity" evidence="1">
    <location>
        <begin position="151"/>
        <end position="170"/>
    </location>
</feature>
<organism evidence="2">
    <name type="scientific">Anopheles sinensis</name>
    <name type="common">Mosquito</name>
    <dbReference type="NCBI Taxonomy" id="74873"/>
    <lineage>
        <taxon>Eukaryota</taxon>
        <taxon>Metazoa</taxon>
        <taxon>Ecdysozoa</taxon>
        <taxon>Arthropoda</taxon>
        <taxon>Hexapoda</taxon>
        <taxon>Insecta</taxon>
        <taxon>Pterygota</taxon>
        <taxon>Neoptera</taxon>
        <taxon>Endopterygota</taxon>
        <taxon>Diptera</taxon>
        <taxon>Nematocera</taxon>
        <taxon>Culicoidea</taxon>
        <taxon>Culicidae</taxon>
        <taxon>Anophelinae</taxon>
        <taxon>Anopheles</taxon>
    </lineage>
</organism>
<protein>
    <submittedName>
        <fullName evidence="2">AGAP007521-PA-like protein</fullName>
    </submittedName>
</protein>
<keyword evidence="4" id="KW-1185">Reference proteome</keyword>